<evidence type="ECO:0008006" key="3">
    <source>
        <dbReference type="Google" id="ProtNLM"/>
    </source>
</evidence>
<dbReference type="Proteomes" id="UP000422764">
    <property type="component" value="Chromosome"/>
</dbReference>
<dbReference type="AlphaFoldDB" id="A0A6I6ETN8"/>
<gene>
    <name evidence="1" type="ORF">GOM49_02630</name>
</gene>
<dbReference type="EMBL" id="CP046522">
    <property type="protein sequence ID" value="QGU94176.1"/>
    <property type="molecule type" value="Genomic_DNA"/>
</dbReference>
<keyword evidence="2" id="KW-1185">Reference proteome</keyword>
<evidence type="ECO:0000313" key="1">
    <source>
        <dbReference type="EMBL" id="QGU94176.1"/>
    </source>
</evidence>
<protein>
    <recommendedName>
        <fullName evidence="3">DUF4489 domain-containing protein</fullName>
    </recommendedName>
</protein>
<name>A0A6I6ETN8_9CLOT</name>
<reference evidence="1 2" key="1">
    <citation type="submission" date="2019-12" db="EMBL/GenBank/DDBJ databases">
        <title>Genome sequenceing of Clostridium bovifaecis.</title>
        <authorList>
            <person name="Yao Y."/>
        </authorList>
    </citation>
    <scope>NUCLEOTIDE SEQUENCE [LARGE SCALE GENOMIC DNA]</scope>
    <source>
        <strain evidence="1 2">BXX</strain>
    </source>
</reference>
<sequence>MLWRNKKNDPKPLGVDGIAQELQDIKEIIKKCCCCLLQKEFTCTCGCTCECTCSGGEANNPCCCIANSQCDDQNGASTVTIPEDGNVCITKIYASFIGEGNSVPYAKVTITSDGETLFCHYFGNETGQSGSFDTTLVQPLCVPAGAEITITPYGANNRPTTTPTTITVAYCPDCDCETPPLENV</sequence>
<evidence type="ECO:0000313" key="2">
    <source>
        <dbReference type="Proteomes" id="UP000422764"/>
    </source>
</evidence>
<proteinExistence type="predicted"/>
<organism evidence="1 2">
    <name type="scientific">Clostridium bovifaecis</name>
    <dbReference type="NCBI Taxonomy" id="2184719"/>
    <lineage>
        <taxon>Bacteria</taxon>
        <taxon>Bacillati</taxon>
        <taxon>Bacillota</taxon>
        <taxon>Clostridia</taxon>
        <taxon>Eubacteriales</taxon>
        <taxon>Clostridiaceae</taxon>
        <taxon>Clostridium</taxon>
    </lineage>
</organism>
<accession>A0A6I6ETN8</accession>